<evidence type="ECO:0000256" key="1">
    <source>
        <dbReference type="SAM" id="MobiDB-lite"/>
    </source>
</evidence>
<accession>A0A5N6DK35</accession>
<protein>
    <submittedName>
        <fullName evidence="2">Uncharacterized protein</fullName>
    </submittedName>
</protein>
<dbReference type="Proteomes" id="UP000326532">
    <property type="component" value="Unassembled WGS sequence"/>
</dbReference>
<sequence>MCNSCRRLGRWLPNCSDRRGPGTPSPPTPPAHLVQLANYPNVSNASNARSARSNQSVRSSNTGRSVASTSSVDSTATINSVHSLQSLARRISAELYPQERLVTSLRTWLATVDPAAYRREMPWSPQVLAAYNEYKRRAAVHGSAHKAFEDYLNQTRRNTTPEQHLERARLAVAWGESAVSVAEGRLSFIETYRHAYSSTKSISSHIDTGKNAITSGRNAVHEARRNYDSLWVAYSRAANPQVFA</sequence>
<dbReference type="VEuPathDB" id="FungiDB:BDV34DRAFT_195853"/>
<evidence type="ECO:0000313" key="2">
    <source>
        <dbReference type="EMBL" id="KAB8205397.1"/>
    </source>
</evidence>
<keyword evidence="3" id="KW-1185">Reference proteome</keyword>
<organism evidence="2 3">
    <name type="scientific">Aspergillus parasiticus</name>
    <dbReference type="NCBI Taxonomy" id="5067"/>
    <lineage>
        <taxon>Eukaryota</taxon>
        <taxon>Fungi</taxon>
        <taxon>Dikarya</taxon>
        <taxon>Ascomycota</taxon>
        <taxon>Pezizomycotina</taxon>
        <taxon>Eurotiomycetes</taxon>
        <taxon>Eurotiomycetidae</taxon>
        <taxon>Eurotiales</taxon>
        <taxon>Aspergillaceae</taxon>
        <taxon>Aspergillus</taxon>
        <taxon>Aspergillus subgen. Circumdati</taxon>
    </lineage>
</organism>
<reference evidence="2 3" key="1">
    <citation type="submission" date="2019-04" db="EMBL/GenBank/DDBJ databases">
        <title>Fungal friends and foes A comparative genomics study of 23 Aspergillus species from section Flavi.</title>
        <authorList>
            <consortium name="DOE Joint Genome Institute"/>
            <person name="Kjaerbolling I."/>
            <person name="Vesth T.C."/>
            <person name="Frisvad J.C."/>
            <person name="Nybo J.L."/>
            <person name="Theobald S."/>
            <person name="Kildgaard S."/>
            <person name="Petersen T.I."/>
            <person name="Kuo A."/>
            <person name="Sato A."/>
            <person name="Lyhne E.K."/>
            <person name="Kogle M.E."/>
            <person name="Wiebenga A."/>
            <person name="Kun R.S."/>
            <person name="Lubbers R.J."/>
            <person name="Makela M.R."/>
            <person name="Barry K."/>
            <person name="Chovatia M."/>
            <person name="Clum A."/>
            <person name="Daum C."/>
            <person name="Haridas S."/>
            <person name="He G."/>
            <person name="LaButti K."/>
            <person name="Lipzen A."/>
            <person name="Mondo S."/>
            <person name="Pangilinan J."/>
            <person name="Riley R."/>
            <person name="Salamov A."/>
            <person name="Simmons B.A."/>
            <person name="Magnuson J.K."/>
            <person name="Henrissat B."/>
            <person name="Mortensen U.H."/>
            <person name="Larsen T.O."/>
            <person name="De vries R.P."/>
            <person name="Grigoriev I.V."/>
            <person name="Machida M."/>
            <person name="Baker S.E."/>
            <person name="Andersen M.R."/>
        </authorList>
    </citation>
    <scope>NUCLEOTIDE SEQUENCE [LARGE SCALE GENOMIC DNA]</scope>
    <source>
        <strain evidence="2 3">CBS 117618</strain>
    </source>
</reference>
<evidence type="ECO:0000313" key="3">
    <source>
        <dbReference type="Proteomes" id="UP000326532"/>
    </source>
</evidence>
<feature type="region of interest" description="Disordered" evidence="1">
    <location>
        <begin position="44"/>
        <end position="74"/>
    </location>
</feature>
<proteinExistence type="predicted"/>
<dbReference type="AlphaFoldDB" id="A0A5N6DK35"/>
<name>A0A5N6DK35_ASPPA</name>
<dbReference type="OMA" id="QMEIYAL"/>
<gene>
    <name evidence="2" type="ORF">BDV34DRAFT_195853</name>
</gene>
<dbReference type="EMBL" id="ML734971">
    <property type="protein sequence ID" value="KAB8205397.1"/>
    <property type="molecule type" value="Genomic_DNA"/>
</dbReference>